<reference evidence="1 2" key="2">
    <citation type="journal article" date="2023" name="Mol. Biol. Evol.">
        <title>Genomics of Secondarily Temperate Adaptation in the Only Non-Antarctic Icefish.</title>
        <authorList>
            <person name="Rivera-Colon A.G."/>
            <person name="Rayamajhi N."/>
            <person name="Minhas B.F."/>
            <person name="Madrigal G."/>
            <person name="Bilyk K.T."/>
            <person name="Yoon V."/>
            <person name="Hune M."/>
            <person name="Gregory S."/>
            <person name="Cheng C.H.C."/>
            <person name="Catchen J.M."/>
        </authorList>
    </citation>
    <scope>NUCLEOTIDE SEQUENCE [LARGE SCALE GENOMIC DNA]</scope>
    <source>
        <strain evidence="1">JMC-PN-2008</strain>
    </source>
</reference>
<dbReference type="Proteomes" id="UP001346869">
    <property type="component" value="Unassembled WGS sequence"/>
</dbReference>
<reference evidence="1 2" key="1">
    <citation type="journal article" date="2023" name="Genes (Basel)">
        <title>Chromosome-Level Genome Assembly and Circadian Gene Repertoire of the Patagonia Blennie Eleginops maclovinus-The Closest Ancestral Proxy of Antarctic Cryonotothenioids.</title>
        <authorList>
            <person name="Cheng C.C."/>
            <person name="Rivera-Colon A.G."/>
            <person name="Minhas B.F."/>
            <person name="Wilson L."/>
            <person name="Rayamajhi N."/>
            <person name="Vargas-Chacoff L."/>
            <person name="Catchen J.M."/>
        </authorList>
    </citation>
    <scope>NUCLEOTIDE SEQUENCE [LARGE SCALE GENOMIC DNA]</scope>
    <source>
        <strain evidence="1">JMC-PN-2008</strain>
    </source>
</reference>
<sequence>MWHETYDEMIKIVISLFRLDKYRPRKEGKVNDVNFEAHIYFDDAFRDVPGSRGRQPICRDACGNYQRILQYL</sequence>
<name>A0AAN8AGW5_ELEMC</name>
<evidence type="ECO:0000313" key="1">
    <source>
        <dbReference type="EMBL" id="KAK5854738.1"/>
    </source>
</evidence>
<gene>
    <name evidence="1" type="ORF">PBY51_004909</name>
</gene>
<accession>A0AAN8AGW5</accession>
<evidence type="ECO:0000313" key="2">
    <source>
        <dbReference type="Proteomes" id="UP001346869"/>
    </source>
</evidence>
<protein>
    <submittedName>
        <fullName evidence="1">Uncharacterized protein</fullName>
    </submittedName>
</protein>
<keyword evidence="2" id="KW-1185">Reference proteome</keyword>
<comment type="caution">
    <text evidence="1">The sequence shown here is derived from an EMBL/GenBank/DDBJ whole genome shotgun (WGS) entry which is preliminary data.</text>
</comment>
<proteinExistence type="predicted"/>
<dbReference type="AlphaFoldDB" id="A0AAN8AGW5"/>
<organism evidence="1 2">
    <name type="scientific">Eleginops maclovinus</name>
    <name type="common">Patagonian blennie</name>
    <name type="synonym">Eleginus maclovinus</name>
    <dbReference type="NCBI Taxonomy" id="56733"/>
    <lineage>
        <taxon>Eukaryota</taxon>
        <taxon>Metazoa</taxon>
        <taxon>Chordata</taxon>
        <taxon>Craniata</taxon>
        <taxon>Vertebrata</taxon>
        <taxon>Euteleostomi</taxon>
        <taxon>Actinopterygii</taxon>
        <taxon>Neopterygii</taxon>
        <taxon>Teleostei</taxon>
        <taxon>Neoteleostei</taxon>
        <taxon>Acanthomorphata</taxon>
        <taxon>Eupercaria</taxon>
        <taxon>Perciformes</taxon>
        <taxon>Notothenioidei</taxon>
        <taxon>Eleginopidae</taxon>
        <taxon>Eleginops</taxon>
    </lineage>
</organism>
<dbReference type="EMBL" id="JAUZQC010000018">
    <property type="protein sequence ID" value="KAK5854738.1"/>
    <property type="molecule type" value="Genomic_DNA"/>
</dbReference>